<keyword evidence="1" id="KW-0472">Membrane</keyword>
<protein>
    <submittedName>
        <fullName evidence="2">Uncharacterized protein</fullName>
    </submittedName>
</protein>
<keyword evidence="1" id="KW-1133">Transmembrane helix</keyword>
<feature type="transmembrane region" description="Helical" evidence="1">
    <location>
        <begin position="209"/>
        <end position="228"/>
    </location>
</feature>
<dbReference type="Proteomes" id="UP000316095">
    <property type="component" value="Unassembled WGS sequence"/>
</dbReference>
<keyword evidence="1" id="KW-0812">Transmembrane</keyword>
<feature type="transmembrane region" description="Helical" evidence="1">
    <location>
        <begin position="258"/>
        <end position="277"/>
    </location>
</feature>
<feature type="transmembrane region" description="Helical" evidence="1">
    <location>
        <begin position="171"/>
        <end position="197"/>
    </location>
</feature>
<keyword evidence="3" id="KW-1185">Reference proteome</keyword>
<comment type="caution">
    <text evidence="2">The sequence shown here is derived from an EMBL/GenBank/DDBJ whole genome shotgun (WGS) entry which is preliminary data.</text>
</comment>
<feature type="transmembrane region" description="Helical" evidence="1">
    <location>
        <begin position="120"/>
        <end position="138"/>
    </location>
</feature>
<evidence type="ECO:0000256" key="1">
    <source>
        <dbReference type="SAM" id="Phobius"/>
    </source>
</evidence>
<organism evidence="2 3">
    <name type="scientific">Rubinisphaera italica</name>
    <dbReference type="NCBI Taxonomy" id="2527969"/>
    <lineage>
        <taxon>Bacteria</taxon>
        <taxon>Pseudomonadati</taxon>
        <taxon>Planctomycetota</taxon>
        <taxon>Planctomycetia</taxon>
        <taxon>Planctomycetales</taxon>
        <taxon>Planctomycetaceae</taxon>
        <taxon>Rubinisphaera</taxon>
    </lineage>
</organism>
<evidence type="ECO:0000313" key="2">
    <source>
        <dbReference type="EMBL" id="TWT61483.1"/>
    </source>
</evidence>
<proteinExistence type="predicted"/>
<name>A0A5C5XGS4_9PLAN</name>
<dbReference type="EMBL" id="SJPG01000001">
    <property type="protein sequence ID" value="TWT61483.1"/>
    <property type="molecule type" value="Genomic_DNA"/>
</dbReference>
<gene>
    <name evidence="2" type="ORF">Pan54_22190</name>
</gene>
<feature type="transmembrane region" description="Helical" evidence="1">
    <location>
        <begin position="289"/>
        <end position="311"/>
    </location>
</feature>
<accession>A0A5C5XGS4</accession>
<dbReference type="AlphaFoldDB" id="A0A5C5XGS4"/>
<reference evidence="2 3" key="1">
    <citation type="submission" date="2019-02" db="EMBL/GenBank/DDBJ databases">
        <title>Deep-cultivation of Planctomycetes and their phenomic and genomic characterization uncovers novel biology.</title>
        <authorList>
            <person name="Wiegand S."/>
            <person name="Jogler M."/>
            <person name="Boedeker C."/>
            <person name="Pinto D."/>
            <person name="Vollmers J."/>
            <person name="Rivas-Marin E."/>
            <person name="Kohn T."/>
            <person name="Peeters S.H."/>
            <person name="Heuer A."/>
            <person name="Rast P."/>
            <person name="Oberbeckmann S."/>
            <person name="Bunk B."/>
            <person name="Jeske O."/>
            <person name="Meyerdierks A."/>
            <person name="Storesund J.E."/>
            <person name="Kallscheuer N."/>
            <person name="Luecker S."/>
            <person name="Lage O.M."/>
            <person name="Pohl T."/>
            <person name="Merkel B.J."/>
            <person name="Hornburger P."/>
            <person name="Mueller R.-W."/>
            <person name="Bruemmer F."/>
            <person name="Labrenz M."/>
            <person name="Spormann A.M."/>
            <person name="Op Den Camp H."/>
            <person name="Overmann J."/>
            <person name="Amann R."/>
            <person name="Jetten M.S.M."/>
            <person name="Mascher T."/>
            <person name="Medema M.H."/>
            <person name="Devos D.P."/>
            <person name="Kaster A.-K."/>
            <person name="Ovreas L."/>
            <person name="Rohde M."/>
            <person name="Galperin M.Y."/>
            <person name="Jogler C."/>
        </authorList>
    </citation>
    <scope>NUCLEOTIDE SEQUENCE [LARGE SCALE GENOMIC DNA]</scope>
    <source>
        <strain evidence="2 3">Pan54</strain>
    </source>
</reference>
<sequence>MNNFGIQTSSDNRTPADSCTRQKLIGCFFLALLAITFLRPIDSSEFWWHAARGAVVLNGNICPSRVLLVNETANDADWLAGLVPIVIWELGGHWGVSIYPAVVFLICLAIFFFQTQCRRLDVVVGFGILLSLFTFAWMQPIPQSVELVLVIVLFNFLTKYSAESDVSMNSLFVLLLCWANFGAHILLAYTLANVFVLFAHKPWKEKLRFIFFMTLAVSLTPRGILTVWDSLHSVSPWLFSGDERMLLSQWPIGEFPSILFQITFLILALTPVCLGLWRSISTRDYVACLLLISVSLMNPELIGISVAWIGLTLCDSYRDHTTQTSNLVIAMSLVCLYGFHIANQTPLGVIGLDPRLDQRLLQDGLPKLIESEVAWCDSTHAGGLYCYTSGTGRCWDIPIRAQICGRLPDIDLFRRDLLRNRESRYRRPDGTWGGWWVTAEDRGIEILLIDAEETDIHESLQLTEWKPTDLDSSVIPYVKASNVAHQPELIQCLQAQDIVSFTDWSFDFQQFSSTQPYIAFSRANADKLSKSAALRQARLFNSLGLHVASLKVLLALRNVFDPAEFELDVRLCHRELALREWSEAGVNSLFHQWIGRDEPLTDFKSSSDGMFFDDDFESDYLTGKLATCLQRPATTAQEYFALAMISIEAGNVTQAIRFWQTAIITDTDDRSIDRLSKHWLTLFEAESES</sequence>
<dbReference type="RefSeq" id="WP_146503468.1">
    <property type="nucleotide sequence ID" value="NZ_SJPG01000001.1"/>
</dbReference>
<evidence type="ECO:0000313" key="3">
    <source>
        <dbReference type="Proteomes" id="UP000316095"/>
    </source>
</evidence>
<feature type="transmembrane region" description="Helical" evidence="1">
    <location>
        <begin position="24"/>
        <end position="41"/>
    </location>
</feature>
<feature type="transmembrane region" description="Helical" evidence="1">
    <location>
        <begin position="94"/>
        <end position="113"/>
    </location>
</feature>
<dbReference type="OrthoDB" id="209461at2"/>